<protein>
    <submittedName>
        <fullName evidence="3">Glycosyltransferase family 9 protein</fullName>
    </submittedName>
</protein>
<dbReference type="GO" id="GO:0009244">
    <property type="term" value="P:lipopolysaccharide core region biosynthetic process"/>
    <property type="evidence" value="ECO:0007669"/>
    <property type="project" value="TreeGrafter"/>
</dbReference>
<dbReference type="Pfam" id="PF01075">
    <property type="entry name" value="Glyco_transf_9"/>
    <property type="match status" value="1"/>
</dbReference>
<evidence type="ECO:0000313" key="4">
    <source>
        <dbReference type="Proteomes" id="UP000306416"/>
    </source>
</evidence>
<evidence type="ECO:0000256" key="2">
    <source>
        <dbReference type="ARBA" id="ARBA00022679"/>
    </source>
</evidence>
<dbReference type="InterPro" id="IPR002201">
    <property type="entry name" value="Glyco_trans_9"/>
</dbReference>
<dbReference type="EMBL" id="SRSC01000002">
    <property type="protein sequence ID" value="TGU72394.1"/>
    <property type="molecule type" value="Genomic_DNA"/>
</dbReference>
<reference evidence="3 4" key="1">
    <citation type="submission" date="2019-04" db="EMBL/GenBank/DDBJ databases">
        <title>Geobacter oryzae sp. nov., ferric-reducing bacteria isolated from paddy soil.</title>
        <authorList>
            <person name="Xu Z."/>
            <person name="Masuda Y."/>
            <person name="Itoh H."/>
            <person name="Senoo K."/>
        </authorList>
    </citation>
    <scope>NUCLEOTIDE SEQUENCE [LARGE SCALE GENOMIC DNA]</scope>
    <source>
        <strain evidence="3 4">Red111</strain>
    </source>
</reference>
<dbReference type="Gene3D" id="3.40.50.2000">
    <property type="entry name" value="Glycogen Phosphorylase B"/>
    <property type="match status" value="2"/>
</dbReference>
<accession>A0A4S1CFT5</accession>
<evidence type="ECO:0000256" key="1">
    <source>
        <dbReference type="ARBA" id="ARBA00022676"/>
    </source>
</evidence>
<dbReference type="SUPFAM" id="SSF53756">
    <property type="entry name" value="UDP-Glycosyltransferase/glycogen phosphorylase"/>
    <property type="match status" value="1"/>
</dbReference>
<gene>
    <name evidence="3" type="ORF">E4633_08775</name>
</gene>
<dbReference type="AlphaFoldDB" id="A0A4S1CFT5"/>
<evidence type="ECO:0000313" key="3">
    <source>
        <dbReference type="EMBL" id="TGU72394.1"/>
    </source>
</evidence>
<name>A0A4S1CFT5_9BACT</name>
<dbReference type="GO" id="GO:0008713">
    <property type="term" value="F:ADP-heptose-lipopolysaccharide heptosyltransferase activity"/>
    <property type="evidence" value="ECO:0007669"/>
    <property type="project" value="TreeGrafter"/>
</dbReference>
<keyword evidence="1" id="KW-0328">Glycosyltransferase</keyword>
<dbReference type="RefSeq" id="WP_135869875.1">
    <property type="nucleotide sequence ID" value="NZ_SRSC01000002.1"/>
</dbReference>
<dbReference type="Proteomes" id="UP000306416">
    <property type="component" value="Unassembled WGS sequence"/>
</dbReference>
<sequence length="366" mass="39081">MQPTLLKKIDAIAGPLLSHLFLRRRRSGTNTAPQSALVIRPGGIGDAILLIPALRALKSAYPACRIEILAETRNAAAFQFCPGVHAVHRYDAPGELAAVLRNRYDLVIDTEQWYRLSALVSRLVRARRSVGFATNERKRLFTDAVPYALDEYEPYSFFRLLTPLGIEAPSELTVPFLTLPPEAVEGAQQLLAYIGERPFVAIFPGASVSRKEWGIGRFRQVASSAVLAGYAVVLLGGEGEAEACEMIARSTGALDLAGKGSLAESAAVIGKAKALLSGDSGLLHIAAGLGTPTVSLFGPSDPVKWAPKGEHHRVFASTLSCAPCSRWGTIPSCSHEGSCVDADPSEVSRALIRLLDEACAVTPSLQ</sequence>
<keyword evidence="4" id="KW-1185">Reference proteome</keyword>
<organism evidence="3 4">
    <name type="scientific">Geomonas terrae</name>
    <dbReference type="NCBI Taxonomy" id="2562681"/>
    <lineage>
        <taxon>Bacteria</taxon>
        <taxon>Pseudomonadati</taxon>
        <taxon>Thermodesulfobacteriota</taxon>
        <taxon>Desulfuromonadia</taxon>
        <taxon>Geobacterales</taxon>
        <taxon>Geobacteraceae</taxon>
        <taxon>Geomonas</taxon>
    </lineage>
</organism>
<dbReference type="PANTHER" id="PTHR30160:SF7">
    <property type="entry name" value="ADP-HEPTOSE--LPS HEPTOSYLTRANSFERASE 2"/>
    <property type="match status" value="1"/>
</dbReference>
<keyword evidence="2 3" id="KW-0808">Transferase</keyword>
<dbReference type="PANTHER" id="PTHR30160">
    <property type="entry name" value="TETRAACYLDISACCHARIDE 4'-KINASE-RELATED"/>
    <property type="match status" value="1"/>
</dbReference>
<dbReference type="InterPro" id="IPR051199">
    <property type="entry name" value="LPS_LOS_Heptosyltrfase"/>
</dbReference>
<dbReference type="CDD" id="cd03789">
    <property type="entry name" value="GT9_LPS_heptosyltransferase"/>
    <property type="match status" value="1"/>
</dbReference>
<dbReference type="GO" id="GO:0005829">
    <property type="term" value="C:cytosol"/>
    <property type="evidence" value="ECO:0007669"/>
    <property type="project" value="TreeGrafter"/>
</dbReference>
<comment type="caution">
    <text evidence="3">The sequence shown here is derived from an EMBL/GenBank/DDBJ whole genome shotgun (WGS) entry which is preliminary data.</text>
</comment>
<proteinExistence type="predicted"/>